<evidence type="ECO:0000313" key="7">
    <source>
        <dbReference type="EMBL" id="KAF7134437.1"/>
    </source>
</evidence>
<dbReference type="AlphaFoldDB" id="A0A834GMP6"/>
<dbReference type="InterPro" id="IPR024512">
    <property type="entry name" value="Ser_palmitoyltrfase_ssu-like"/>
</dbReference>
<dbReference type="EMBL" id="WJXA01000008">
    <property type="protein sequence ID" value="KAF7134437.1"/>
    <property type="molecule type" value="Genomic_DNA"/>
</dbReference>
<name>A0A834GMP6_RHOSS</name>
<sequence>MAGEEESGDTGLMVAGGRLVGDGSSKGGGLGWMMLEIKDNVIEIFLVISNSTVDLLDVNVGNWECDCDLSEKTTLFNPFDYTRNIQRFESMNWVQRKIYLYNVTFGLYMLDWWERCLFNILVVVLMWFICYNGVRSASELCKSEKFVSYEDLFYLMIKPHDLEVSILALVGTQVGACIAAALGIIIMGSEDKYDSIS</sequence>
<gene>
    <name evidence="7" type="ORF">RHSIM_Rhsim08G0113100</name>
</gene>
<comment type="subcellular location">
    <subcellularLocation>
        <location evidence="1">Endoplasmic reticulum membrane</location>
        <topology evidence="1">Multi-pass membrane protein</topology>
    </subcellularLocation>
</comment>
<dbReference type="Pfam" id="PF11779">
    <property type="entry name" value="SPT_ssu-like"/>
    <property type="match status" value="1"/>
</dbReference>
<evidence type="ECO:0000256" key="4">
    <source>
        <dbReference type="ARBA" id="ARBA00022989"/>
    </source>
</evidence>
<dbReference type="PANTHER" id="PTHR33727">
    <property type="entry name" value="OS07G0446900 PROTEIN"/>
    <property type="match status" value="1"/>
</dbReference>
<organism evidence="7 8">
    <name type="scientific">Rhododendron simsii</name>
    <name type="common">Sims's rhododendron</name>
    <dbReference type="NCBI Taxonomy" id="118357"/>
    <lineage>
        <taxon>Eukaryota</taxon>
        <taxon>Viridiplantae</taxon>
        <taxon>Streptophyta</taxon>
        <taxon>Embryophyta</taxon>
        <taxon>Tracheophyta</taxon>
        <taxon>Spermatophyta</taxon>
        <taxon>Magnoliopsida</taxon>
        <taxon>eudicotyledons</taxon>
        <taxon>Gunneridae</taxon>
        <taxon>Pentapetalae</taxon>
        <taxon>asterids</taxon>
        <taxon>Ericales</taxon>
        <taxon>Ericaceae</taxon>
        <taxon>Ericoideae</taxon>
        <taxon>Rhodoreae</taxon>
        <taxon>Rhododendron</taxon>
    </lineage>
</organism>
<proteinExistence type="predicted"/>
<dbReference type="Proteomes" id="UP000626092">
    <property type="component" value="Unassembled WGS sequence"/>
</dbReference>
<protein>
    <submittedName>
        <fullName evidence="7">Uncharacterized protein</fullName>
    </submittedName>
</protein>
<evidence type="ECO:0000256" key="2">
    <source>
        <dbReference type="ARBA" id="ARBA00022692"/>
    </source>
</evidence>
<dbReference type="PANTHER" id="PTHR33727:SF5">
    <property type="entry name" value="PROTEIN, PUTATIVE (DUF3317)-RELATED"/>
    <property type="match status" value="1"/>
</dbReference>
<evidence type="ECO:0000256" key="5">
    <source>
        <dbReference type="ARBA" id="ARBA00023136"/>
    </source>
</evidence>
<reference evidence="7" key="1">
    <citation type="submission" date="2019-11" db="EMBL/GenBank/DDBJ databases">
        <authorList>
            <person name="Liu Y."/>
            <person name="Hou J."/>
            <person name="Li T.-Q."/>
            <person name="Guan C.-H."/>
            <person name="Wu X."/>
            <person name="Wu H.-Z."/>
            <person name="Ling F."/>
            <person name="Zhang R."/>
            <person name="Shi X.-G."/>
            <person name="Ren J.-P."/>
            <person name="Chen E.-F."/>
            <person name="Sun J.-M."/>
        </authorList>
    </citation>
    <scope>NUCLEOTIDE SEQUENCE</scope>
    <source>
        <strain evidence="7">Adult_tree_wgs_1</strain>
        <tissue evidence="7">Leaves</tissue>
    </source>
</reference>
<feature type="transmembrane region" description="Helical" evidence="6">
    <location>
        <begin position="164"/>
        <end position="187"/>
    </location>
</feature>
<dbReference type="GO" id="GO:0005789">
    <property type="term" value="C:endoplasmic reticulum membrane"/>
    <property type="evidence" value="ECO:0007669"/>
    <property type="project" value="UniProtKB-SubCell"/>
</dbReference>
<evidence type="ECO:0000256" key="3">
    <source>
        <dbReference type="ARBA" id="ARBA00022824"/>
    </source>
</evidence>
<comment type="caution">
    <text evidence="7">The sequence shown here is derived from an EMBL/GenBank/DDBJ whole genome shotgun (WGS) entry which is preliminary data.</text>
</comment>
<accession>A0A834GMP6</accession>
<feature type="transmembrane region" description="Helical" evidence="6">
    <location>
        <begin position="116"/>
        <end position="134"/>
    </location>
</feature>
<keyword evidence="8" id="KW-1185">Reference proteome</keyword>
<evidence type="ECO:0000313" key="8">
    <source>
        <dbReference type="Proteomes" id="UP000626092"/>
    </source>
</evidence>
<evidence type="ECO:0000256" key="6">
    <source>
        <dbReference type="SAM" id="Phobius"/>
    </source>
</evidence>
<dbReference type="OrthoDB" id="202672at2759"/>
<keyword evidence="4 6" id="KW-1133">Transmembrane helix</keyword>
<keyword evidence="2 6" id="KW-0812">Transmembrane</keyword>
<evidence type="ECO:0000256" key="1">
    <source>
        <dbReference type="ARBA" id="ARBA00004477"/>
    </source>
</evidence>
<keyword evidence="3" id="KW-0256">Endoplasmic reticulum</keyword>
<keyword evidence="5 6" id="KW-0472">Membrane</keyword>